<keyword evidence="6" id="KW-0393">Immunoglobulin domain</keyword>
<evidence type="ECO:0000313" key="10">
    <source>
        <dbReference type="EMBL" id="KPP78432.1"/>
    </source>
</evidence>
<organism evidence="10 11">
    <name type="scientific">Scleropages formosus</name>
    <name type="common">Asian bonytongue</name>
    <name type="synonym">Osteoglossum formosum</name>
    <dbReference type="NCBI Taxonomy" id="113540"/>
    <lineage>
        <taxon>Eukaryota</taxon>
        <taxon>Metazoa</taxon>
        <taxon>Chordata</taxon>
        <taxon>Craniata</taxon>
        <taxon>Vertebrata</taxon>
        <taxon>Euteleostomi</taxon>
        <taxon>Actinopterygii</taxon>
        <taxon>Neopterygii</taxon>
        <taxon>Teleostei</taxon>
        <taxon>Osteoglossocephala</taxon>
        <taxon>Osteoglossomorpha</taxon>
        <taxon>Osteoglossiformes</taxon>
        <taxon>Osteoglossidae</taxon>
        <taxon>Scleropages</taxon>
    </lineage>
</organism>
<dbReference type="InterPro" id="IPR035897">
    <property type="entry name" value="Toll_tir_struct_dom_sf"/>
</dbReference>
<evidence type="ECO:0000313" key="11">
    <source>
        <dbReference type="Proteomes" id="UP000034805"/>
    </source>
</evidence>
<keyword evidence="7" id="KW-1133">Transmembrane helix</keyword>
<keyword evidence="3" id="KW-0520">NAD</keyword>
<keyword evidence="2" id="KW-0378">Hydrolase</keyword>
<dbReference type="PROSITE" id="PS50835">
    <property type="entry name" value="IG_LIKE"/>
    <property type="match status" value="1"/>
</dbReference>
<dbReference type="GO" id="GO:0016787">
    <property type="term" value="F:hydrolase activity"/>
    <property type="evidence" value="ECO:0007669"/>
    <property type="project" value="UniProtKB-KW"/>
</dbReference>
<feature type="transmembrane region" description="Helical" evidence="7">
    <location>
        <begin position="91"/>
        <end position="113"/>
    </location>
</feature>
<dbReference type="Gene3D" id="2.60.40.10">
    <property type="entry name" value="Immunoglobulins"/>
    <property type="match status" value="1"/>
</dbReference>
<dbReference type="PRINTS" id="PR01537">
    <property type="entry name" value="INTRLKN1R1F"/>
</dbReference>
<dbReference type="Gene3D" id="3.40.50.10140">
    <property type="entry name" value="Toll/interleukin-1 receptor homology (TIR) domain"/>
    <property type="match status" value="1"/>
</dbReference>
<dbReference type="Proteomes" id="UP000034805">
    <property type="component" value="Unassembled WGS sequence"/>
</dbReference>
<accession>A0A0P7VQF4</accession>
<keyword evidence="4" id="KW-1015">Disulfide bond</keyword>
<evidence type="ECO:0000259" key="9">
    <source>
        <dbReference type="PROSITE" id="PS50835"/>
    </source>
</evidence>
<dbReference type="PANTHER" id="PTHR11890:SF6">
    <property type="entry name" value="INTERLEUKIN-18 RECEPTOR 1"/>
    <property type="match status" value="1"/>
</dbReference>
<dbReference type="PROSITE" id="PS50104">
    <property type="entry name" value="TIR"/>
    <property type="match status" value="1"/>
</dbReference>
<gene>
    <name evidence="10" type="ORF">Z043_102066</name>
</gene>
<comment type="caution">
    <text evidence="10">The sequence shown here is derived from an EMBL/GenBank/DDBJ whole genome shotgun (WGS) entry which is preliminary data.</text>
</comment>
<keyword evidence="7" id="KW-0812">Transmembrane</keyword>
<dbReference type="EMBL" id="JARO02000469">
    <property type="protein sequence ID" value="KPP78432.1"/>
    <property type="molecule type" value="Genomic_DNA"/>
</dbReference>
<protein>
    <submittedName>
        <fullName evidence="10">Interleukin-18 receptor 1-like</fullName>
    </submittedName>
</protein>
<dbReference type="InterPro" id="IPR013783">
    <property type="entry name" value="Ig-like_fold"/>
</dbReference>
<dbReference type="GO" id="GO:0007165">
    <property type="term" value="P:signal transduction"/>
    <property type="evidence" value="ECO:0007669"/>
    <property type="project" value="InterPro"/>
</dbReference>
<feature type="domain" description="Ig-like" evidence="9">
    <location>
        <begin position="20"/>
        <end position="94"/>
    </location>
</feature>
<evidence type="ECO:0000256" key="7">
    <source>
        <dbReference type="SAM" id="Phobius"/>
    </source>
</evidence>
<evidence type="ECO:0000256" key="5">
    <source>
        <dbReference type="ARBA" id="ARBA00023180"/>
    </source>
</evidence>
<evidence type="ECO:0000256" key="1">
    <source>
        <dbReference type="ARBA" id="ARBA00009752"/>
    </source>
</evidence>
<dbReference type="Pfam" id="PF01582">
    <property type="entry name" value="TIR"/>
    <property type="match status" value="1"/>
</dbReference>
<name>A0A0P7VQF4_SCLFO</name>
<dbReference type="SMART" id="SM00409">
    <property type="entry name" value="IG"/>
    <property type="match status" value="1"/>
</dbReference>
<dbReference type="AlphaFoldDB" id="A0A0P7VQF4"/>
<dbReference type="SMART" id="SM00255">
    <property type="entry name" value="TIR"/>
    <property type="match status" value="1"/>
</dbReference>
<comment type="similarity">
    <text evidence="1">Belongs to the interleukin-1 receptor family.</text>
</comment>
<dbReference type="PANTHER" id="PTHR11890">
    <property type="entry name" value="INTERLEUKIN-1 RECEPTOR FAMILY MEMBER"/>
    <property type="match status" value="1"/>
</dbReference>
<dbReference type="InterPro" id="IPR007110">
    <property type="entry name" value="Ig-like_dom"/>
</dbReference>
<keyword evidence="5" id="KW-0325">Glycoprotein</keyword>
<dbReference type="InterPro" id="IPR036179">
    <property type="entry name" value="Ig-like_dom_sf"/>
</dbReference>
<feature type="domain" description="TIR" evidence="8">
    <location>
        <begin position="137"/>
        <end position="283"/>
    </location>
</feature>
<dbReference type="SUPFAM" id="SSF48726">
    <property type="entry name" value="Immunoglobulin"/>
    <property type="match status" value="1"/>
</dbReference>
<evidence type="ECO:0000256" key="3">
    <source>
        <dbReference type="ARBA" id="ARBA00023027"/>
    </source>
</evidence>
<evidence type="ECO:0000256" key="4">
    <source>
        <dbReference type="ARBA" id="ARBA00023157"/>
    </source>
</evidence>
<dbReference type="InterPro" id="IPR003599">
    <property type="entry name" value="Ig_sub"/>
</dbReference>
<reference evidence="10 11" key="1">
    <citation type="submission" date="2015-08" db="EMBL/GenBank/DDBJ databases">
        <title>The genome of the Asian arowana (Scleropages formosus).</title>
        <authorList>
            <person name="Tan M.H."/>
            <person name="Gan H.M."/>
            <person name="Croft L.J."/>
            <person name="Austin C.M."/>
        </authorList>
    </citation>
    <scope>NUCLEOTIDE SEQUENCE [LARGE SCALE GENOMIC DNA]</scope>
    <source>
        <strain evidence="10">Aro1</strain>
    </source>
</reference>
<dbReference type="SUPFAM" id="SSF52200">
    <property type="entry name" value="Toll/Interleukin receptor TIR domain"/>
    <property type="match status" value="1"/>
</dbReference>
<dbReference type="InterPro" id="IPR000157">
    <property type="entry name" value="TIR_dom"/>
</dbReference>
<sequence>MVCLTAAAGGHAGVKHPVYAREGEVVALRCPLPNTSNKSSVIWNVNTTQGLQELREESGSLLKQYNGTLLMLKVMKNDSGMYCCSKRVRSVLLSLGLVGICVISVAVVTVICYKMKIYIVLFFRDLWEVPSSSADGKQYDAYISYYNTCSEEALSEEEITLLLDTMETKYGFQLCVYHRDVLPGGAMVDAVLEHVKQSRRLILVPREQGPQAEDQYGLWNGLHAALVDRYTRLVFIQKAPCNSLDSLPEPLCMLAHSGDAITWKGSRSAHHSSAFWKHLLYHMPPRRKHQEERLTLL</sequence>
<keyword evidence="7" id="KW-0472">Membrane</keyword>
<evidence type="ECO:0000256" key="2">
    <source>
        <dbReference type="ARBA" id="ARBA00022801"/>
    </source>
</evidence>
<keyword evidence="10" id="KW-0675">Receptor</keyword>
<proteinExistence type="inferred from homology"/>
<dbReference type="InterPro" id="IPR015621">
    <property type="entry name" value="IL-1_rcpt_fam"/>
</dbReference>
<evidence type="ECO:0000256" key="6">
    <source>
        <dbReference type="ARBA" id="ARBA00023319"/>
    </source>
</evidence>
<evidence type="ECO:0000259" key="8">
    <source>
        <dbReference type="PROSITE" id="PS50104"/>
    </source>
</evidence>